<dbReference type="Proteomes" id="UP000476934">
    <property type="component" value="Unassembled WGS sequence"/>
</dbReference>
<comment type="similarity">
    <text evidence="3">Belongs to the helicase family. RecQ subfamily.</text>
</comment>
<dbReference type="OrthoDB" id="9763310at2"/>
<dbReference type="SMART" id="SM00341">
    <property type="entry name" value="HRDC"/>
    <property type="match status" value="1"/>
</dbReference>
<dbReference type="CDD" id="cd17920">
    <property type="entry name" value="DEXHc_RecQ"/>
    <property type="match status" value="1"/>
</dbReference>
<evidence type="ECO:0000256" key="14">
    <source>
        <dbReference type="ARBA" id="ARBA00023235"/>
    </source>
</evidence>
<keyword evidence="10" id="KW-0067">ATP-binding</keyword>
<dbReference type="InterPro" id="IPR027417">
    <property type="entry name" value="P-loop_NTPase"/>
</dbReference>
<feature type="domain" description="Helicase ATP-binding" evidence="18">
    <location>
        <begin position="28"/>
        <end position="197"/>
    </location>
</feature>
<comment type="caution">
    <text evidence="20">The sequence shown here is derived from an EMBL/GenBank/DDBJ whole genome shotgun (WGS) entry which is preliminary data.</text>
</comment>
<keyword evidence="11" id="KW-0238">DNA-binding</keyword>
<evidence type="ECO:0000256" key="8">
    <source>
        <dbReference type="ARBA" id="ARBA00022806"/>
    </source>
</evidence>
<dbReference type="Pfam" id="PF00271">
    <property type="entry name" value="Helicase_C"/>
    <property type="match status" value="1"/>
</dbReference>
<evidence type="ECO:0000256" key="3">
    <source>
        <dbReference type="ARBA" id="ARBA00005446"/>
    </source>
</evidence>
<evidence type="ECO:0000313" key="20">
    <source>
        <dbReference type="EMBL" id="KHD86751.1"/>
    </source>
</evidence>
<dbReference type="SUPFAM" id="SSF46785">
    <property type="entry name" value="Winged helix' DNA-binding domain"/>
    <property type="match status" value="1"/>
</dbReference>
<dbReference type="InterPro" id="IPR006293">
    <property type="entry name" value="DNA_helicase_ATP-dep_RecQ_bac"/>
</dbReference>
<dbReference type="InterPro" id="IPR029491">
    <property type="entry name" value="Helicase_HTH"/>
</dbReference>
<dbReference type="NCBIfam" id="TIGR00614">
    <property type="entry name" value="recQ_fam"/>
    <property type="match status" value="1"/>
</dbReference>
<dbReference type="EC" id="5.6.2.4" evidence="16"/>
<evidence type="ECO:0000256" key="2">
    <source>
        <dbReference type="ARBA" id="ARBA00001947"/>
    </source>
</evidence>
<dbReference type="NCBIfam" id="TIGR01389">
    <property type="entry name" value="recQ"/>
    <property type="match status" value="1"/>
</dbReference>
<dbReference type="PROSITE" id="PS50967">
    <property type="entry name" value="HRDC"/>
    <property type="match status" value="1"/>
</dbReference>
<feature type="domain" description="HRDC" evidence="17">
    <location>
        <begin position="514"/>
        <end position="594"/>
    </location>
</feature>
<evidence type="ECO:0000256" key="10">
    <source>
        <dbReference type="ARBA" id="ARBA00022840"/>
    </source>
</evidence>
<dbReference type="GO" id="GO:0009378">
    <property type="term" value="F:four-way junction helicase activity"/>
    <property type="evidence" value="ECO:0007669"/>
    <property type="project" value="TreeGrafter"/>
</dbReference>
<reference evidence="21 23" key="3">
    <citation type="submission" date="2020-03" db="EMBL/GenBank/DDBJ databases">
        <title>Bacillus aquiflavi sp. nov., isolated from yellow water of strong flavor Chinese baijiu in Yibin region of China.</title>
        <authorList>
            <person name="Xie J."/>
        </authorList>
    </citation>
    <scope>NUCLEOTIDE SEQUENCE [LARGE SCALE GENOMIC DNA]</scope>
    <source>
        <strain evidence="21 23">Gsoil 114</strain>
    </source>
</reference>
<dbReference type="GO" id="GO:0003677">
    <property type="term" value="F:DNA binding"/>
    <property type="evidence" value="ECO:0007669"/>
    <property type="project" value="UniProtKB-KW"/>
</dbReference>
<dbReference type="InterPro" id="IPR032284">
    <property type="entry name" value="RecQ_Zn-bd"/>
</dbReference>
<proteinExistence type="inferred from homology"/>
<keyword evidence="7 21" id="KW-0378">Hydrolase</keyword>
<evidence type="ECO:0000256" key="16">
    <source>
        <dbReference type="NCBIfam" id="TIGR01389"/>
    </source>
</evidence>
<dbReference type="SUPFAM" id="SSF47819">
    <property type="entry name" value="HRDC-like"/>
    <property type="match status" value="1"/>
</dbReference>
<evidence type="ECO:0000256" key="1">
    <source>
        <dbReference type="ARBA" id="ARBA00001946"/>
    </source>
</evidence>
<dbReference type="Proteomes" id="UP000030588">
    <property type="component" value="Unassembled WGS sequence"/>
</dbReference>
<dbReference type="InterPro" id="IPR011545">
    <property type="entry name" value="DEAD/DEAH_box_helicase_dom"/>
</dbReference>
<keyword evidence="6" id="KW-0227">DNA damage</keyword>
<dbReference type="InterPro" id="IPR002121">
    <property type="entry name" value="HRDC_dom"/>
</dbReference>
<feature type="domain" description="Helicase C-terminal" evidence="19">
    <location>
        <begin position="217"/>
        <end position="367"/>
    </location>
</feature>
<evidence type="ECO:0000313" key="22">
    <source>
        <dbReference type="Proteomes" id="UP000030588"/>
    </source>
</evidence>
<dbReference type="Pfam" id="PF00270">
    <property type="entry name" value="DEAD"/>
    <property type="match status" value="1"/>
</dbReference>
<dbReference type="Pfam" id="PF14493">
    <property type="entry name" value="HTH_40"/>
    <property type="match status" value="1"/>
</dbReference>
<dbReference type="Pfam" id="PF09382">
    <property type="entry name" value="RQC"/>
    <property type="match status" value="1"/>
</dbReference>
<dbReference type="Gene3D" id="1.10.150.80">
    <property type="entry name" value="HRDC domain"/>
    <property type="match status" value="1"/>
</dbReference>
<dbReference type="EMBL" id="JRUN01000002">
    <property type="protein sequence ID" value="KHD86751.1"/>
    <property type="molecule type" value="Genomic_DNA"/>
</dbReference>
<dbReference type="InterPro" id="IPR014001">
    <property type="entry name" value="Helicase_ATP-bd"/>
</dbReference>
<dbReference type="SMART" id="SM00490">
    <property type="entry name" value="HELICc"/>
    <property type="match status" value="1"/>
</dbReference>
<evidence type="ECO:0000256" key="7">
    <source>
        <dbReference type="ARBA" id="ARBA00022801"/>
    </source>
</evidence>
<comment type="cofactor">
    <cofactor evidence="1">
        <name>Mg(2+)</name>
        <dbReference type="ChEBI" id="CHEBI:18420"/>
    </cofactor>
</comment>
<dbReference type="GO" id="GO:0009432">
    <property type="term" value="P:SOS response"/>
    <property type="evidence" value="ECO:0007669"/>
    <property type="project" value="UniProtKB-UniRule"/>
</dbReference>
<dbReference type="InterPro" id="IPR044876">
    <property type="entry name" value="HRDC_dom_sf"/>
</dbReference>
<dbReference type="InterPro" id="IPR036390">
    <property type="entry name" value="WH_DNA-bd_sf"/>
</dbReference>
<evidence type="ECO:0000256" key="15">
    <source>
        <dbReference type="ARBA" id="ARBA00034617"/>
    </source>
</evidence>
<dbReference type="PANTHER" id="PTHR13710">
    <property type="entry name" value="DNA HELICASE RECQ FAMILY MEMBER"/>
    <property type="match status" value="1"/>
</dbReference>
<keyword evidence="4" id="KW-0479">Metal-binding</keyword>
<dbReference type="FunFam" id="3.40.50.300:FF:001746">
    <property type="entry name" value="ATP-dependent DNA helicase recQ"/>
    <property type="match status" value="1"/>
</dbReference>
<evidence type="ECO:0000259" key="19">
    <source>
        <dbReference type="PROSITE" id="PS51194"/>
    </source>
</evidence>
<keyword evidence="14" id="KW-0413">Isomerase</keyword>
<evidence type="ECO:0000259" key="17">
    <source>
        <dbReference type="PROSITE" id="PS50967"/>
    </source>
</evidence>
<dbReference type="PROSITE" id="PS51194">
    <property type="entry name" value="HELICASE_CTER"/>
    <property type="match status" value="1"/>
</dbReference>
<dbReference type="FunFam" id="1.10.10.10:FF:000564">
    <property type="entry name" value="ATP-dependent DNA helicase RecQ"/>
    <property type="match status" value="1"/>
</dbReference>
<dbReference type="GO" id="GO:0005524">
    <property type="term" value="F:ATP binding"/>
    <property type="evidence" value="ECO:0007669"/>
    <property type="project" value="UniProtKB-KW"/>
</dbReference>
<dbReference type="GO" id="GO:0030894">
    <property type="term" value="C:replisome"/>
    <property type="evidence" value="ECO:0007669"/>
    <property type="project" value="TreeGrafter"/>
</dbReference>
<dbReference type="CDD" id="cd18794">
    <property type="entry name" value="SF2_C_RecQ"/>
    <property type="match status" value="1"/>
</dbReference>
<dbReference type="SMART" id="SM00487">
    <property type="entry name" value="DEXDc"/>
    <property type="match status" value="1"/>
</dbReference>
<keyword evidence="8 20" id="KW-0347">Helicase</keyword>
<dbReference type="InterPro" id="IPR010997">
    <property type="entry name" value="HRDC-like_sf"/>
</dbReference>
<comment type="catalytic activity">
    <reaction evidence="15">
        <text>Couples ATP hydrolysis with the unwinding of duplex DNA by translocating in the 3'-5' direction.</text>
        <dbReference type="EC" id="5.6.2.4"/>
    </reaction>
</comment>
<dbReference type="InterPro" id="IPR004589">
    <property type="entry name" value="DNA_helicase_ATP-dep_RecQ"/>
</dbReference>
<evidence type="ECO:0000259" key="18">
    <source>
        <dbReference type="PROSITE" id="PS51192"/>
    </source>
</evidence>
<gene>
    <name evidence="21" type="primary">recQ</name>
    <name evidence="21" type="ORF">G4D61_00550</name>
    <name evidence="20" type="ORF">NG54_01450</name>
</gene>
<dbReference type="GO" id="GO:0043138">
    <property type="term" value="F:3'-5' DNA helicase activity"/>
    <property type="evidence" value="ECO:0007669"/>
    <property type="project" value="UniProtKB-EC"/>
</dbReference>
<sequence>MSRFESAKTILQKYYGYQEFRSGQSTIIEQILNGQDTVGIMPTGGGKSICYQIPALLFEGVTIVVSPLISLMKDQVDALRNIGIPATYINSALNSDEIHYRLSEASRGAFKLIYIAPERLETSSFISLLHQINISLIAIDEAHCISQWGHDFRPSYLSIQKLIHQFNPKPVILALTATATPQVKDDICHLLGINNDNCIVTGFARENLTFRVIKGQDRDQFIFDYIQKNVNQAGIIYAATRKEVERLYDQLTSKGISAGKYHAGMNDAERDHFQERFLFDDVSVMVATSAFGMGIDKSNVRYVIHYHIPKNMEAYYQEAGRAGRDGEESECILLFAAQDVHIQKFLIDQSVNEDRKEQEYSKLRKMIDYCHTEGCFQQYILKYFGETEAGECGKCGNCTDQREKIDVTREAQMVFSCIKRMNERFGKTFITKVLTGSRDKKVMQFHFHKLSTFGIMKDRTQKEISEFIDFLTAEGYLRPTDGTYPVLSLTNKAISVLRSELIVLKKEKIQAKQIVKDDVLFERLRALRKQIADRENIPPYIVFSDQSLSEMSSKLPNTKEQLLSVKGVGQRKLDQYGDDFLRVIQDYMDEHAIESSSFSYTNSKQLRETGSSSKEKSHHITYNMLQEGRSIQEISVERKLTMRTVENHILKCSEEGMFIQWNQFIPQAYISLIEEAVAQAGTERLTPIKELLPDEVSYFMIQAFLQEKKVSKM</sequence>
<dbReference type="Gene3D" id="1.10.10.10">
    <property type="entry name" value="Winged helix-like DNA-binding domain superfamily/Winged helix DNA-binding domain"/>
    <property type="match status" value="1"/>
</dbReference>
<dbReference type="GO" id="GO:0046872">
    <property type="term" value="F:metal ion binding"/>
    <property type="evidence" value="ECO:0007669"/>
    <property type="project" value="UniProtKB-KW"/>
</dbReference>
<keyword evidence="5" id="KW-0547">Nucleotide-binding</keyword>
<name>A0A0A6VGP2_9BACI</name>
<dbReference type="Pfam" id="PF16124">
    <property type="entry name" value="RecQ_Zn_bind"/>
    <property type="match status" value="1"/>
</dbReference>
<accession>A0A0A6VGP2</accession>
<dbReference type="Gene3D" id="3.40.50.300">
    <property type="entry name" value="P-loop containing nucleotide triphosphate hydrolases"/>
    <property type="match status" value="2"/>
</dbReference>
<reference evidence="20 22" key="1">
    <citation type="submission" date="2014-10" db="EMBL/GenBank/DDBJ databases">
        <title>Draft genome of phytase producing Bacillus ginsengihumi strain M2.11.</title>
        <authorList>
            <person name="Toymentseva A."/>
            <person name="Boulygina E.A."/>
            <person name="Kazakov S.V."/>
            <person name="Kayumov I."/>
            <person name="Suleimanova A.D."/>
            <person name="Mardanova A.M."/>
            <person name="Maria S.N."/>
            <person name="Sergey M.Y."/>
            <person name="Sharipova M.R."/>
        </authorList>
    </citation>
    <scope>NUCLEOTIDE SEQUENCE [LARGE SCALE GENOMIC DNA]</scope>
    <source>
        <strain evidence="20 22">M2.11</strain>
    </source>
</reference>
<comment type="cofactor">
    <cofactor evidence="2">
        <name>Zn(2+)</name>
        <dbReference type="ChEBI" id="CHEBI:29105"/>
    </cofactor>
</comment>
<evidence type="ECO:0000256" key="5">
    <source>
        <dbReference type="ARBA" id="ARBA00022741"/>
    </source>
</evidence>
<dbReference type="GO" id="GO:0043590">
    <property type="term" value="C:bacterial nucleoid"/>
    <property type="evidence" value="ECO:0007669"/>
    <property type="project" value="TreeGrafter"/>
</dbReference>
<keyword evidence="9" id="KW-0862">Zinc</keyword>
<reference evidence="21 23" key="2">
    <citation type="submission" date="2020-02" db="EMBL/GenBank/DDBJ databases">
        <authorList>
            <person name="Feng H."/>
        </authorList>
    </citation>
    <scope>NUCLEOTIDE SEQUENCE [LARGE SCALE GENOMIC DNA]</scope>
    <source>
        <strain evidence="21 23">Gsoil 114</strain>
    </source>
</reference>
<dbReference type="SUPFAM" id="SSF52540">
    <property type="entry name" value="P-loop containing nucleoside triphosphate hydrolases"/>
    <property type="match status" value="1"/>
</dbReference>
<dbReference type="SMART" id="SM00956">
    <property type="entry name" value="RQC"/>
    <property type="match status" value="1"/>
</dbReference>
<evidence type="ECO:0000256" key="9">
    <source>
        <dbReference type="ARBA" id="ARBA00022833"/>
    </source>
</evidence>
<evidence type="ECO:0000256" key="4">
    <source>
        <dbReference type="ARBA" id="ARBA00022723"/>
    </source>
</evidence>
<dbReference type="GO" id="GO:0005737">
    <property type="term" value="C:cytoplasm"/>
    <property type="evidence" value="ECO:0007669"/>
    <property type="project" value="TreeGrafter"/>
</dbReference>
<dbReference type="GO" id="GO:0006260">
    <property type="term" value="P:DNA replication"/>
    <property type="evidence" value="ECO:0007669"/>
    <property type="project" value="InterPro"/>
</dbReference>
<dbReference type="InterPro" id="IPR001650">
    <property type="entry name" value="Helicase_C-like"/>
</dbReference>
<dbReference type="STRING" id="363870.NG54_01450"/>
<organism evidence="20 22">
    <name type="scientific">Heyndrickxia ginsengihumi</name>
    <dbReference type="NCBI Taxonomy" id="363870"/>
    <lineage>
        <taxon>Bacteria</taxon>
        <taxon>Bacillati</taxon>
        <taxon>Bacillota</taxon>
        <taxon>Bacilli</taxon>
        <taxon>Bacillales</taxon>
        <taxon>Bacillaceae</taxon>
        <taxon>Heyndrickxia</taxon>
    </lineage>
</organism>
<dbReference type="InterPro" id="IPR018982">
    <property type="entry name" value="RQC_domain"/>
</dbReference>
<dbReference type="EMBL" id="JAAIWK010000001">
    <property type="protein sequence ID" value="NEY18456.1"/>
    <property type="molecule type" value="Genomic_DNA"/>
</dbReference>
<keyword evidence="13" id="KW-0234">DNA repair</keyword>
<dbReference type="PROSITE" id="PS51192">
    <property type="entry name" value="HELICASE_ATP_BIND_1"/>
    <property type="match status" value="1"/>
</dbReference>
<dbReference type="GO" id="GO:0016787">
    <property type="term" value="F:hydrolase activity"/>
    <property type="evidence" value="ECO:0007669"/>
    <property type="project" value="UniProtKB-KW"/>
</dbReference>
<evidence type="ECO:0000313" key="23">
    <source>
        <dbReference type="Proteomes" id="UP000476934"/>
    </source>
</evidence>
<evidence type="ECO:0000313" key="21">
    <source>
        <dbReference type="EMBL" id="NEY18456.1"/>
    </source>
</evidence>
<dbReference type="FunFam" id="1.10.150.80:FF:000002">
    <property type="entry name" value="ATP-dependent DNA helicase RecQ"/>
    <property type="match status" value="1"/>
</dbReference>
<protein>
    <recommendedName>
        <fullName evidence="16">DNA helicase RecQ</fullName>
        <ecNumber evidence="16">5.6.2.4</ecNumber>
    </recommendedName>
</protein>
<dbReference type="PANTHER" id="PTHR13710:SF105">
    <property type="entry name" value="ATP-DEPENDENT DNA HELICASE Q1"/>
    <property type="match status" value="1"/>
</dbReference>
<keyword evidence="23" id="KW-1185">Reference proteome</keyword>
<dbReference type="RefSeq" id="WP_035352699.1">
    <property type="nucleotide sequence ID" value="NZ_JAAIWK010000001.1"/>
</dbReference>
<evidence type="ECO:0000256" key="13">
    <source>
        <dbReference type="ARBA" id="ARBA00023204"/>
    </source>
</evidence>
<dbReference type="GO" id="GO:0006281">
    <property type="term" value="P:DNA repair"/>
    <property type="evidence" value="ECO:0007669"/>
    <property type="project" value="UniProtKB-KW"/>
</dbReference>
<evidence type="ECO:0000256" key="6">
    <source>
        <dbReference type="ARBA" id="ARBA00022763"/>
    </source>
</evidence>
<dbReference type="AlphaFoldDB" id="A0A0A6VGP2"/>
<evidence type="ECO:0000256" key="11">
    <source>
        <dbReference type="ARBA" id="ARBA00023125"/>
    </source>
</evidence>
<keyword evidence="12" id="KW-0233">DNA recombination</keyword>
<dbReference type="InterPro" id="IPR036388">
    <property type="entry name" value="WH-like_DNA-bd_sf"/>
</dbReference>
<dbReference type="Pfam" id="PF00570">
    <property type="entry name" value="HRDC"/>
    <property type="match status" value="1"/>
</dbReference>
<dbReference type="GO" id="GO:0006310">
    <property type="term" value="P:DNA recombination"/>
    <property type="evidence" value="ECO:0007669"/>
    <property type="project" value="UniProtKB-UniRule"/>
</dbReference>
<evidence type="ECO:0000256" key="12">
    <source>
        <dbReference type="ARBA" id="ARBA00023172"/>
    </source>
</evidence>
<dbReference type="FunFam" id="3.40.50.300:FF:000296">
    <property type="entry name" value="ATP-dependent DNA helicase RecQ"/>
    <property type="match status" value="1"/>
</dbReference>